<dbReference type="PANTHER" id="PTHR31680:SF15">
    <property type="entry name" value="PROTEIN LONGIFOLIA 2"/>
    <property type="match status" value="1"/>
</dbReference>
<accession>A0A1S2Y4Z4</accession>
<dbReference type="InterPro" id="IPR025486">
    <property type="entry name" value="DUF4378"/>
</dbReference>
<dbReference type="InterPro" id="IPR033334">
    <property type="entry name" value="LNG1/2"/>
</dbReference>
<dbReference type="KEGG" id="cam:101511032"/>
<feature type="region of interest" description="Disordered" evidence="1">
    <location>
        <begin position="690"/>
        <end position="712"/>
    </location>
</feature>
<feature type="compositionally biased region" description="Basic and acidic residues" evidence="1">
    <location>
        <begin position="303"/>
        <end position="323"/>
    </location>
</feature>
<dbReference type="Proteomes" id="UP000087171">
    <property type="component" value="Chromosome Ca5"/>
</dbReference>
<feature type="region of interest" description="Disordered" evidence="1">
    <location>
        <begin position="524"/>
        <end position="550"/>
    </location>
</feature>
<dbReference type="OrthoDB" id="769613at2759"/>
<evidence type="ECO:0000313" key="3">
    <source>
        <dbReference type="Proteomes" id="UP000087171"/>
    </source>
</evidence>
<reference evidence="3" key="1">
    <citation type="journal article" date="2013" name="Nat. Biotechnol.">
        <title>Draft genome sequence of chickpea (Cicer arietinum) provides a resource for trait improvement.</title>
        <authorList>
            <person name="Varshney R.K."/>
            <person name="Song C."/>
            <person name="Saxena R.K."/>
            <person name="Azam S."/>
            <person name="Yu S."/>
            <person name="Sharpe A.G."/>
            <person name="Cannon S."/>
            <person name="Baek J."/>
            <person name="Rosen B.D."/>
            <person name="Tar'an B."/>
            <person name="Millan T."/>
            <person name="Zhang X."/>
            <person name="Ramsay L.D."/>
            <person name="Iwata A."/>
            <person name="Wang Y."/>
            <person name="Nelson W."/>
            <person name="Farmer A.D."/>
            <person name="Gaur P.M."/>
            <person name="Soderlund C."/>
            <person name="Penmetsa R.V."/>
            <person name="Xu C."/>
            <person name="Bharti A.K."/>
            <person name="He W."/>
            <person name="Winter P."/>
            <person name="Zhao S."/>
            <person name="Hane J.K."/>
            <person name="Carrasquilla-Garcia N."/>
            <person name="Condie J.A."/>
            <person name="Upadhyaya H.D."/>
            <person name="Luo M.C."/>
            <person name="Thudi M."/>
            <person name="Gowda C.L."/>
            <person name="Singh N.P."/>
            <person name="Lichtenzveig J."/>
            <person name="Gali K.K."/>
            <person name="Rubio J."/>
            <person name="Nadarajan N."/>
            <person name="Dolezel J."/>
            <person name="Bansal K.C."/>
            <person name="Xu X."/>
            <person name="Edwards D."/>
            <person name="Zhang G."/>
            <person name="Kahl G."/>
            <person name="Gil J."/>
            <person name="Singh K.B."/>
            <person name="Datta S.K."/>
            <person name="Jackson S.A."/>
            <person name="Wang J."/>
            <person name="Cook D.R."/>
        </authorList>
    </citation>
    <scope>NUCLEOTIDE SEQUENCE [LARGE SCALE GENOMIC DNA]</scope>
    <source>
        <strain evidence="3">cv. CDC Frontier</strain>
    </source>
</reference>
<dbReference type="PaxDb" id="3827-XP_004499469.1"/>
<name>A0A1S2Y4Z4_CICAR</name>
<feature type="region of interest" description="Disordered" evidence="1">
    <location>
        <begin position="400"/>
        <end position="434"/>
    </location>
</feature>
<protein>
    <submittedName>
        <fullName evidence="4">Protein LONGIFOLIA 1-like</fullName>
    </submittedName>
</protein>
<evidence type="ECO:0000259" key="2">
    <source>
        <dbReference type="Pfam" id="PF14309"/>
    </source>
</evidence>
<gene>
    <name evidence="4" type="primary">LOC101511032</name>
</gene>
<reference evidence="4" key="2">
    <citation type="submission" date="2025-08" db="UniProtKB">
        <authorList>
            <consortium name="RefSeq"/>
        </authorList>
    </citation>
    <scope>IDENTIFICATION</scope>
    <source>
        <tissue evidence="4">Etiolated seedlings</tissue>
    </source>
</reference>
<feature type="compositionally biased region" description="Polar residues" evidence="1">
    <location>
        <begin position="417"/>
        <end position="433"/>
    </location>
</feature>
<feature type="compositionally biased region" description="Low complexity" evidence="1">
    <location>
        <begin position="83"/>
        <end position="99"/>
    </location>
</feature>
<feature type="compositionally biased region" description="Polar residues" evidence="1">
    <location>
        <begin position="536"/>
        <end position="550"/>
    </location>
</feature>
<dbReference type="STRING" id="3827.A0A1S2Y4Z4"/>
<organism evidence="3 4">
    <name type="scientific">Cicer arietinum</name>
    <name type="common">Chickpea</name>
    <name type="synonym">Garbanzo</name>
    <dbReference type="NCBI Taxonomy" id="3827"/>
    <lineage>
        <taxon>Eukaryota</taxon>
        <taxon>Viridiplantae</taxon>
        <taxon>Streptophyta</taxon>
        <taxon>Embryophyta</taxon>
        <taxon>Tracheophyta</taxon>
        <taxon>Spermatophyta</taxon>
        <taxon>Magnoliopsida</taxon>
        <taxon>eudicotyledons</taxon>
        <taxon>Gunneridae</taxon>
        <taxon>Pentapetalae</taxon>
        <taxon>rosids</taxon>
        <taxon>fabids</taxon>
        <taxon>Fabales</taxon>
        <taxon>Fabaceae</taxon>
        <taxon>Papilionoideae</taxon>
        <taxon>50 kb inversion clade</taxon>
        <taxon>NPAAA clade</taxon>
        <taxon>Hologalegina</taxon>
        <taxon>IRL clade</taxon>
        <taxon>Cicereae</taxon>
        <taxon>Cicer</taxon>
    </lineage>
</organism>
<feature type="compositionally biased region" description="Polar residues" evidence="1">
    <location>
        <begin position="41"/>
        <end position="57"/>
    </location>
</feature>
<dbReference type="AlphaFoldDB" id="A0A1S2Y4Z4"/>
<feature type="region of interest" description="Disordered" evidence="1">
    <location>
        <begin position="41"/>
        <end position="99"/>
    </location>
</feature>
<sequence>MAGKGLKCKKDEKQDLQKQIGCITGFFQLFDRHRLITNQRTSSNYIQNTPSSGVSNNKTKDLSKMQKTKAKNQEITKEKQQFSKESSITSVSSSSCSSSMSSLEFNRMVKTESSSTKQIQIPKNSHSKVTMNQHDTKNHQSLDFSDIVKDSMHREAKGLLHVKTFAKQEKKGHIDSPRPMLAHKSFNAGVMVSNEPINSLLKSKRAPWDSPRLSYDGRYVQDTLKSNTKHKELLPRLSLDSKQGSVRVINEGNKARNVLNGLQKEYERNSTTKTSSGVVAKLMGLEVIPDMTIQTFVTSSRSTEQKELMGRSRTSGEYKKHQSSDIITTNVKPYSRFALESTASSSYLLQDSKGSDSDIKASKSSLSVYGEIEKRLTELEFKKSGKDLRALKQILEAMQRYTDSSSSDSRNNNTTSLIESSKVQSSRTQQKVSETVAVETWNSIRSSKLPIVVMKPTKVTRKANIPPSTELSIHDKSCLSKCSSTNGRLIEKQKAKTFGLTTKNSKDTFGQSAEKNSYLRSSKLMQSSKSSHECNGKNSTNSGNVTVTGSPRLQKKFGFERRSTPTSPSSDSIINRRQHNMQLVEFSSPNSTPRQDFSILQARDESFKHHVNVISSDYDRKRSLATRSDIKVVSINQNNTFEEMRKERSKADKTVTAEQPSPVSVLDAAFYKEDPPSPVKNISNISKKLGESLSTDDDSEENSNANLSNGFVEKDTNTDNVARIRQEIECFDEKLINFNNIKNPDHKYISEILLTSGLFNYHSSIKLLHSQGHLINPKLFLALEQMKTNKAHFNIEDDAEKMQRKLIFDVVNEILVKKLILENSTSFWYLPKLKGKMLLEEICEEIDELQRENRDASFVHEDENLIHLLCSDLKNHNTVWTDYCGEKPNIGLDIERSIFKDLITEVVRDELATHFGDHCRKMLFS</sequence>
<dbReference type="eggNOG" id="ENOG502R7XZ">
    <property type="taxonomic scope" value="Eukaryota"/>
</dbReference>
<dbReference type="GeneID" id="101511032"/>
<feature type="region of interest" description="Disordered" evidence="1">
    <location>
        <begin position="111"/>
        <end position="133"/>
    </location>
</feature>
<dbReference type="GO" id="GO:0051513">
    <property type="term" value="P:regulation of monopolar cell growth"/>
    <property type="evidence" value="ECO:0007669"/>
    <property type="project" value="InterPro"/>
</dbReference>
<feature type="compositionally biased region" description="Low complexity" evidence="1">
    <location>
        <begin position="402"/>
        <end position="416"/>
    </location>
</feature>
<proteinExistence type="predicted"/>
<keyword evidence="3" id="KW-1185">Reference proteome</keyword>
<feature type="region of interest" description="Disordered" evidence="1">
    <location>
        <begin position="302"/>
        <end position="324"/>
    </location>
</feature>
<evidence type="ECO:0000256" key="1">
    <source>
        <dbReference type="SAM" id="MobiDB-lite"/>
    </source>
</evidence>
<dbReference type="Pfam" id="PF14309">
    <property type="entry name" value="DUF4378"/>
    <property type="match status" value="1"/>
</dbReference>
<feature type="compositionally biased region" description="Basic and acidic residues" evidence="1">
    <location>
        <begin position="71"/>
        <end position="82"/>
    </location>
</feature>
<dbReference type="RefSeq" id="XP_004499469.1">
    <property type="nucleotide sequence ID" value="XM_004499412.3"/>
</dbReference>
<evidence type="ECO:0000313" key="4">
    <source>
        <dbReference type="RefSeq" id="XP_004499469.1"/>
    </source>
</evidence>
<dbReference type="PANTHER" id="PTHR31680">
    <property type="entry name" value="LONGIFOLIA PROTEIN"/>
    <property type="match status" value="1"/>
</dbReference>
<feature type="domain" description="DUF4378" evidence="2">
    <location>
        <begin position="745"/>
        <end position="905"/>
    </location>
</feature>